<evidence type="ECO:0000313" key="2">
    <source>
        <dbReference type="EMBL" id="HJB80473.1"/>
    </source>
</evidence>
<name>A0A9D2MMM5_9FIRM</name>
<dbReference type="Gene3D" id="3.40.50.1240">
    <property type="entry name" value="Phosphoglycerate mutase-like"/>
    <property type="match status" value="1"/>
</dbReference>
<dbReference type="Pfam" id="PF00583">
    <property type="entry name" value="Acetyltransf_1"/>
    <property type="match status" value="1"/>
</dbReference>
<dbReference type="SMART" id="SM00855">
    <property type="entry name" value="PGAM"/>
    <property type="match status" value="1"/>
</dbReference>
<accession>A0A9D2MMM5</accession>
<gene>
    <name evidence="2" type="ORF">H9712_05770</name>
</gene>
<dbReference type="SUPFAM" id="SSF53254">
    <property type="entry name" value="Phosphoglycerate mutase-like"/>
    <property type="match status" value="1"/>
</dbReference>
<dbReference type="Pfam" id="PF00300">
    <property type="entry name" value="His_Phos_1"/>
    <property type="match status" value="1"/>
</dbReference>
<evidence type="ECO:0000259" key="1">
    <source>
        <dbReference type="PROSITE" id="PS51186"/>
    </source>
</evidence>
<reference evidence="2" key="1">
    <citation type="journal article" date="2021" name="PeerJ">
        <title>Extensive microbial diversity within the chicken gut microbiome revealed by metagenomics and culture.</title>
        <authorList>
            <person name="Gilroy R."/>
            <person name="Ravi A."/>
            <person name="Getino M."/>
            <person name="Pursley I."/>
            <person name="Horton D.L."/>
            <person name="Alikhan N.F."/>
            <person name="Baker D."/>
            <person name="Gharbi K."/>
            <person name="Hall N."/>
            <person name="Watson M."/>
            <person name="Adriaenssens E.M."/>
            <person name="Foster-Nyarko E."/>
            <person name="Jarju S."/>
            <person name="Secka A."/>
            <person name="Antonio M."/>
            <person name="Oren A."/>
            <person name="Chaudhuri R.R."/>
            <person name="La Ragione R."/>
            <person name="Hildebrand F."/>
            <person name="Pallen M.J."/>
        </authorList>
    </citation>
    <scope>NUCLEOTIDE SEQUENCE</scope>
    <source>
        <strain evidence="2">CHK192-8294</strain>
    </source>
</reference>
<dbReference type="GO" id="GO:0016791">
    <property type="term" value="F:phosphatase activity"/>
    <property type="evidence" value="ECO:0007669"/>
    <property type="project" value="TreeGrafter"/>
</dbReference>
<dbReference type="Proteomes" id="UP000823921">
    <property type="component" value="Unassembled WGS sequence"/>
</dbReference>
<dbReference type="InterPro" id="IPR000182">
    <property type="entry name" value="GNAT_dom"/>
</dbReference>
<dbReference type="SUPFAM" id="SSF55729">
    <property type="entry name" value="Acyl-CoA N-acyltransferases (Nat)"/>
    <property type="match status" value="1"/>
</dbReference>
<evidence type="ECO:0000313" key="3">
    <source>
        <dbReference type="Proteomes" id="UP000823921"/>
    </source>
</evidence>
<dbReference type="EC" id="2.3.1.-" evidence="2"/>
<dbReference type="InterPro" id="IPR029033">
    <property type="entry name" value="His_PPase_superfam"/>
</dbReference>
<dbReference type="PANTHER" id="PTHR48100:SF62">
    <property type="entry name" value="GLUCOSYL-3-PHOSPHOGLYCERATE PHOSPHATASE"/>
    <property type="match status" value="1"/>
</dbReference>
<dbReference type="PANTHER" id="PTHR48100">
    <property type="entry name" value="BROAD-SPECIFICITY PHOSPHATASE YOR283W-RELATED"/>
    <property type="match status" value="1"/>
</dbReference>
<dbReference type="GO" id="GO:0016747">
    <property type="term" value="F:acyltransferase activity, transferring groups other than amino-acyl groups"/>
    <property type="evidence" value="ECO:0007669"/>
    <property type="project" value="InterPro"/>
</dbReference>
<dbReference type="Gene3D" id="3.40.630.30">
    <property type="match status" value="1"/>
</dbReference>
<proteinExistence type="predicted"/>
<sequence>MTKVYIIRHAEAEGNLYRRVHGWYNSLITDNGYRQIAALRGRFADVQIDAVYSSDLFRTMTTATAIYPSHGMELHTTPALREIGVGEWEDRPWGELERHDAMRLIRFNHASPEFQVAGGETFGQVQERMKGAVLDIAARHPGQTVALFSHGSAIRCLQGAIRGLGPGEMDGLGHSDNTGVTCLEVEGDQISIVYENDNSHLPEEISTLARQKWWKSREGSIADANMWFRPLDLEREEHLYLEARHDAWVDIHGSQVPFDGAGFCRDAAACWVQDKKKALTVAMQRDEVAGVLQLDLARFADQEIGYIPFVYMTPQHRKRGLGVQLIGQAVSVFRPLGRTRLRLRCAPENAVAQRFYKKYGFEKVGEEQGSVKLDILEKYIGYETKD</sequence>
<dbReference type="AlphaFoldDB" id="A0A9D2MMM5"/>
<dbReference type="InterPro" id="IPR016181">
    <property type="entry name" value="Acyl_CoA_acyltransferase"/>
</dbReference>
<dbReference type="CDD" id="cd04301">
    <property type="entry name" value="NAT_SF"/>
    <property type="match status" value="1"/>
</dbReference>
<organism evidence="2 3">
    <name type="scientific">Candidatus Flavonifractor intestinigallinarum</name>
    <dbReference type="NCBI Taxonomy" id="2838586"/>
    <lineage>
        <taxon>Bacteria</taxon>
        <taxon>Bacillati</taxon>
        <taxon>Bacillota</taxon>
        <taxon>Clostridia</taxon>
        <taxon>Eubacteriales</taxon>
        <taxon>Oscillospiraceae</taxon>
        <taxon>Flavonifractor</taxon>
    </lineage>
</organism>
<feature type="domain" description="N-acetyltransferase" evidence="1">
    <location>
        <begin position="231"/>
        <end position="386"/>
    </location>
</feature>
<dbReference type="CDD" id="cd07067">
    <property type="entry name" value="HP_PGM_like"/>
    <property type="match status" value="1"/>
</dbReference>
<comment type="caution">
    <text evidence="2">The sequence shown here is derived from an EMBL/GenBank/DDBJ whole genome shotgun (WGS) entry which is preliminary data.</text>
</comment>
<reference evidence="2" key="2">
    <citation type="submission" date="2021-04" db="EMBL/GenBank/DDBJ databases">
        <authorList>
            <person name="Gilroy R."/>
        </authorList>
    </citation>
    <scope>NUCLEOTIDE SEQUENCE</scope>
    <source>
        <strain evidence="2">CHK192-8294</strain>
    </source>
</reference>
<dbReference type="PROSITE" id="PS51186">
    <property type="entry name" value="GNAT"/>
    <property type="match status" value="1"/>
</dbReference>
<dbReference type="EMBL" id="DWXO01000056">
    <property type="protein sequence ID" value="HJB80473.1"/>
    <property type="molecule type" value="Genomic_DNA"/>
</dbReference>
<keyword evidence="2" id="KW-0808">Transferase</keyword>
<keyword evidence="2" id="KW-0012">Acyltransferase</keyword>
<dbReference type="InterPro" id="IPR050275">
    <property type="entry name" value="PGM_Phosphatase"/>
</dbReference>
<protein>
    <submittedName>
        <fullName evidence="2">GNAT family N-acetyltransferase</fullName>
        <ecNumber evidence="2">2.3.1.-</ecNumber>
    </submittedName>
</protein>
<dbReference type="InterPro" id="IPR013078">
    <property type="entry name" value="His_Pase_superF_clade-1"/>
</dbReference>
<dbReference type="GO" id="GO:0005737">
    <property type="term" value="C:cytoplasm"/>
    <property type="evidence" value="ECO:0007669"/>
    <property type="project" value="TreeGrafter"/>
</dbReference>